<evidence type="ECO:0008006" key="4">
    <source>
        <dbReference type="Google" id="ProtNLM"/>
    </source>
</evidence>
<feature type="region of interest" description="Disordered" evidence="1">
    <location>
        <begin position="154"/>
        <end position="173"/>
    </location>
</feature>
<dbReference type="Proteomes" id="UP000831684">
    <property type="component" value="Chromosome"/>
</dbReference>
<sequence length="173" mass="19084">MMRLLFIGLWACLVTLLASYGGAYWMAGSAGAKSEEPYLAGLEYRRLDPINVPMIIDGTVRGYVIAKLVFTADAGTLRKLPIDPQIFVTNAAFDEIYTEGRIEFGKLSKYNLAEMMANIRMRANEKLKGDVITEILVDGINYIDKSEIRALVDRTGDTPKKKSSAASGEKATH</sequence>
<accession>A0A9E7A4R8</accession>
<dbReference type="AlphaFoldDB" id="A0A9E7A4R8"/>
<dbReference type="RefSeq" id="WP_244450415.1">
    <property type="nucleotide sequence ID" value="NZ_CP083239.1"/>
</dbReference>
<name>A0A9E7A4R8_9HYPH</name>
<evidence type="ECO:0000313" key="2">
    <source>
        <dbReference type="EMBL" id="UOK72718.1"/>
    </source>
</evidence>
<reference evidence="2" key="1">
    <citation type="submission" date="2021-09" db="EMBL/GenBank/DDBJ databases">
        <title>Network and meta-omics reveal the key degrader and cooperation patterns in an efficient 1,4-dioxane-degrading microbial community.</title>
        <authorList>
            <person name="Dai C."/>
        </authorList>
    </citation>
    <scope>NUCLEOTIDE SEQUENCE</scope>
    <source>
        <strain evidence="2">ZM13</strain>
    </source>
</reference>
<dbReference type="EMBL" id="CP083239">
    <property type="protein sequence ID" value="UOK72718.1"/>
    <property type="molecule type" value="Genomic_DNA"/>
</dbReference>
<dbReference type="KEGG" id="apol:K9D25_08490"/>
<feature type="compositionally biased region" description="Low complexity" evidence="1">
    <location>
        <begin position="164"/>
        <end position="173"/>
    </location>
</feature>
<proteinExistence type="predicted"/>
<organism evidence="2 3">
    <name type="scientific">Ancylobacter polymorphus</name>
    <dbReference type="NCBI Taxonomy" id="223390"/>
    <lineage>
        <taxon>Bacteria</taxon>
        <taxon>Pseudomonadati</taxon>
        <taxon>Pseudomonadota</taxon>
        <taxon>Alphaproteobacteria</taxon>
        <taxon>Hyphomicrobiales</taxon>
        <taxon>Xanthobacteraceae</taxon>
        <taxon>Ancylobacter</taxon>
    </lineage>
</organism>
<gene>
    <name evidence="2" type="ORF">K9D25_08490</name>
</gene>
<protein>
    <recommendedName>
        <fullName evidence="4">Flagellar basal body-associated protein FliL</fullName>
    </recommendedName>
</protein>
<evidence type="ECO:0000313" key="3">
    <source>
        <dbReference type="Proteomes" id="UP000831684"/>
    </source>
</evidence>
<evidence type="ECO:0000256" key="1">
    <source>
        <dbReference type="SAM" id="MobiDB-lite"/>
    </source>
</evidence>